<dbReference type="STRING" id="4155.A0A022QLU6"/>
<dbReference type="Proteomes" id="UP000030748">
    <property type="component" value="Unassembled WGS sequence"/>
</dbReference>
<feature type="domain" description="F-box" evidence="1">
    <location>
        <begin position="18"/>
        <end position="53"/>
    </location>
</feature>
<feature type="non-terminal residue" evidence="3">
    <location>
        <position position="254"/>
    </location>
</feature>
<dbReference type="InterPro" id="IPR050232">
    <property type="entry name" value="FBL13/AtMIF1-like"/>
</dbReference>
<dbReference type="Pfam" id="PF00646">
    <property type="entry name" value="F-box"/>
    <property type="match status" value="1"/>
</dbReference>
<dbReference type="PANTHER" id="PTHR31900">
    <property type="entry name" value="F-BOX/RNI SUPERFAMILY PROTEIN-RELATED"/>
    <property type="match status" value="1"/>
</dbReference>
<dbReference type="SUPFAM" id="SSF81383">
    <property type="entry name" value="F-box domain"/>
    <property type="match status" value="1"/>
</dbReference>
<keyword evidence="4" id="KW-1185">Reference proteome</keyword>
<proteinExistence type="predicted"/>
<evidence type="ECO:0000259" key="2">
    <source>
        <dbReference type="Pfam" id="PF24758"/>
    </source>
</evidence>
<name>A0A022QLU6_ERYGU</name>
<evidence type="ECO:0000259" key="1">
    <source>
        <dbReference type="Pfam" id="PF00646"/>
    </source>
</evidence>
<dbReference type="InterPro" id="IPR055411">
    <property type="entry name" value="LRR_FXL15/At3g58940/PEG3-like"/>
</dbReference>
<dbReference type="CDD" id="cd22160">
    <property type="entry name" value="F-box_AtFBL13-like"/>
    <property type="match status" value="1"/>
</dbReference>
<feature type="domain" description="F-box/LRR-repeat protein 15/At3g58940/PEG3-like LRR" evidence="2">
    <location>
        <begin position="100"/>
        <end position="231"/>
    </location>
</feature>
<evidence type="ECO:0000313" key="3">
    <source>
        <dbReference type="EMBL" id="EYU29682.1"/>
    </source>
</evidence>
<dbReference type="Gene3D" id="1.20.1280.50">
    <property type="match status" value="1"/>
</dbReference>
<dbReference type="EMBL" id="KI631172">
    <property type="protein sequence ID" value="EYU29682.1"/>
    <property type="molecule type" value="Genomic_DNA"/>
</dbReference>
<reference evidence="3 4" key="1">
    <citation type="journal article" date="2013" name="Proc. Natl. Acad. Sci. U.S.A.">
        <title>Fine-scale variation in meiotic recombination in Mimulus inferred from population shotgun sequencing.</title>
        <authorList>
            <person name="Hellsten U."/>
            <person name="Wright K.M."/>
            <person name="Jenkins J."/>
            <person name="Shu S."/>
            <person name="Yuan Y."/>
            <person name="Wessler S.R."/>
            <person name="Schmutz J."/>
            <person name="Willis J.H."/>
            <person name="Rokhsar D.S."/>
        </authorList>
    </citation>
    <scope>NUCLEOTIDE SEQUENCE [LARGE SCALE GENOMIC DNA]</scope>
    <source>
        <strain evidence="4">cv. DUN x IM62</strain>
    </source>
</reference>
<organism evidence="3 4">
    <name type="scientific">Erythranthe guttata</name>
    <name type="common">Yellow monkey flower</name>
    <name type="synonym">Mimulus guttatus</name>
    <dbReference type="NCBI Taxonomy" id="4155"/>
    <lineage>
        <taxon>Eukaryota</taxon>
        <taxon>Viridiplantae</taxon>
        <taxon>Streptophyta</taxon>
        <taxon>Embryophyta</taxon>
        <taxon>Tracheophyta</taxon>
        <taxon>Spermatophyta</taxon>
        <taxon>Magnoliopsida</taxon>
        <taxon>eudicotyledons</taxon>
        <taxon>Gunneridae</taxon>
        <taxon>Pentapetalae</taxon>
        <taxon>asterids</taxon>
        <taxon>lamiids</taxon>
        <taxon>Lamiales</taxon>
        <taxon>Phrymaceae</taxon>
        <taxon>Erythranthe</taxon>
    </lineage>
</organism>
<dbReference type="Gene3D" id="3.80.10.10">
    <property type="entry name" value="Ribonuclease Inhibitor"/>
    <property type="match status" value="1"/>
</dbReference>
<dbReference type="SUPFAM" id="SSF52047">
    <property type="entry name" value="RNI-like"/>
    <property type="match status" value="1"/>
</dbReference>
<accession>A0A022QLU6</accession>
<gene>
    <name evidence="3" type="ORF">MIMGU_mgv1a017688mg</name>
</gene>
<protein>
    <submittedName>
        <fullName evidence="3">Uncharacterized protein</fullName>
    </submittedName>
</protein>
<dbReference type="Pfam" id="PF24758">
    <property type="entry name" value="LRR_At5g56370"/>
    <property type="match status" value="1"/>
</dbReference>
<evidence type="ECO:0000313" key="4">
    <source>
        <dbReference type="Proteomes" id="UP000030748"/>
    </source>
</evidence>
<dbReference type="PANTHER" id="PTHR31900:SF34">
    <property type="entry name" value="EMB|CAB62440.1-RELATED"/>
    <property type="match status" value="1"/>
</dbReference>
<dbReference type="InterPro" id="IPR001810">
    <property type="entry name" value="F-box_dom"/>
</dbReference>
<dbReference type="InterPro" id="IPR036047">
    <property type="entry name" value="F-box-like_dom_sf"/>
</dbReference>
<dbReference type="eggNOG" id="ENOG502RRA7">
    <property type="taxonomic scope" value="Eukaryota"/>
</dbReference>
<dbReference type="AlphaFoldDB" id="A0A022QLU6"/>
<sequence length="254" mass="28887">MTSSTSSSIPEAENSDRISGMPDDVLVHILSFLPTTISAKTSILSRRWRFLWAYAPNLIFKTDDDVDSDIVYRVMLLRRSENINTLRMTGCFPCTELQFDTWIAYAVMRDVRNLDLWVSGCRILPQCLLNCKTLVDLRLTNCSVIPEAGPICLPCLKNLHLIHARYESDESLPHLLSGCTMLEEFVLMLDEDSLSCYNISSPTIKRLTVHFHFSDSTSYECRLVIDTPALGYLEICDHFGKFAPLIDAEIHLEE</sequence>
<dbReference type="InterPro" id="IPR032675">
    <property type="entry name" value="LRR_dom_sf"/>
</dbReference>
<dbReference type="InterPro" id="IPR053781">
    <property type="entry name" value="F-box_AtFBL13-like"/>
</dbReference>